<dbReference type="PANTHER" id="PTHR11895">
    <property type="entry name" value="TRANSAMIDASE"/>
    <property type="match status" value="1"/>
</dbReference>
<dbReference type="EMBL" id="WTVA01000001">
    <property type="protein sequence ID" value="MZR21025.1"/>
    <property type="molecule type" value="Genomic_DNA"/>
</dbReference>
<comment type="similarity">
    <text evidence="1">Belongs to the amidase family.</text>
</comment>
<proteinExistence type="inferred from homology"/>
<dbReference type="OrthoDB" id="9777859at2"/>
<evidence type="ECO:0000259" key="3">
    <source>
        <dbReference type="Pfam" id="PF01425"/>
    </source>
</evidence>
<dbReference type="InterPro" id="IPR000120">
    <property type="entry name" value="Amidase"/>
</dbReference>
<comment type="caution">
    <text evidence="4">The sequence shown here is derived from an EMBL/GenBank/DDBJ whole genome shotgun (WGS) entry which is preliminary data.</text>
</comment>
<dbReference type="Proteomes" id="UP000445696">
    <property type="component" value="Unassembled WGS sequence"/>
</dbReference>
<keyword evidence="5" id="KW-1185">Reference proteome</keyword>
<evidence type="ECO:0000256" key="1">
    <source>
        <dbReference type="ARBA" id="ARBA00009199"/>
    </source>
</evidence>
<reference evidence="4 5" key="1">
    <citation type="journal article" date="2014" name="Int. J. Syst. Evol. Microbiol.">
        <title>Sneathiella chungangensis sp. nov., isolated from a marine sand, and emended description of the genus Sneathiella.</title>
        <authorList>
            <person name="Siamphan C."/>
            <person name="Kim H."/>
            <person name="Lee J.S."/>
            <person name="Kim W."/>
        </authorList>
    </citation>
    <scope>NUCLEOTIDE SEQUENCE [LARGE SCALE GENOMIC DNA]</scope>
    <source>
        <strain evidence="4 5">KCTC 32476</strain>
    </source>
</reference>
<evidence type="ECO:0000256" key="2">
    <source>
        <dbReference type="SAM" id="MobiDB-lite"/>
    </source>
</evidence>
<accession>A0A845M9X5</accession>
<dbReference type="InterPro" id="IPR036928">
    <property type="entry name" value="AS_sf"/>
</dbReference>
<protein>
    <submittedName>
        <fullName evidence="4">Amidase</fullName>
        <ecNumber evidence="4">3.5.1.4</ecNumber>
    </submittedName>
</protein>
<feature type="region of interest" description="Disordered" evidence="2">
    <location>
        <begin position="133"/>
        <end position="152"/>
    </location>
</feature>
<feature type="domain" description="Amidase" evidence="3">
    <location>
        <begin position="28"/>
        <end position="450"/>
    </location>
</feature>
<organism evidence="4 5">
    <name type="scientific">Sneathiella chungangensis</name>
    <dbReference type="NCBI Taxonomy" id="1418234"/>
    <lineage>
        <taxon>Bacteria</taxon>
        <taxon>Pseudomonadati</taxon>
        <taxon>Pseudomonadota</taxon>
        <taxon>Alphaproteobacteria</taxon>
        <taxon>Sneathiellales</taxon>
        <taxon>Sneathiellaceae</taxon>
        <taxon>Sneathiella</taxon>
    </lineage>
</organism>
<dbReference type="SUPFAM" id="SSF75304">
    <property type="entry name" value="Amidase signature (AS) enzymes"/>
    <property type="match status" value="1"/>
</dbReference>
<dbReference type="Gene3D" id="3.90.1300.10">
    <property type="entry name" value="Amidase signature (AS) domain"/>
    <property type="match status" value="1"/>
</dbReference>
<dbReference type="EC" id="3.5.1.4" evidence="4"/>
<dbReference type="RefSeq" id="WP_161337436.1">
    <property type="nucleotide sequence ID" value="NZ_WTVA01000001.1"/>
</dbReference>
<evidence type="ECO:0000313" key="4">
    <source>
        <dbReference type="EMBL" id="MZR21025.1"/>
    </source>
</evidence>
<dbReference type="Pfam" id="PF01425">
    <property type="entry name" value="Amidase"/>
    <property type="match status" value="1"/>
</dbReference>
<dbReference type="PANTHER" id="PTHR11895:SF7">
    <property type="entry name" value="GLUTAMYL-TRNA(GLN) AMIDOTRANSFERASE SUBUNIT A, MITOCHONDRIAL"/>
    <property type="match status" value="1"/>
</dbReference>
<evidence type="ECO:0000313" key="5">
    <source>
        <dbReference type="Proteomes" id="UP000445696"/>
    </source>
</evidence>
<keyword evidence="4" id="KW-0378">Hydrolase</keyword>
<dbReference type="GO" id="GO:0004040">
    <property type="term" value="F:amidase activity"/>
    <property type="evidence" value="ECO:0007669"/>
    <property type="project" value="UniProtKB-EC"/>
</dbReference>
<dbReference type="InterPro" id="IPR023631">
    <property type="entry name" value="Amidase_dom"/>
</dbReference>
<gene>
    <name evidence="4" type="ORF">GQF03_01630</name>
</gene>
<dbReference type="AlphaFoldDB" id="A0A845M9X5"/>
<dbReference type="NCBIfam" id="NF004815">
    <property type="entry name" value="PRK06169.1"/>
    <property type="match status" value="1"/>
</dbReference>
<name>A0A845M9X5_9PROT</name>
<feature type="compositionally biased region" description="Polar residues" evidence="2">
    <location>
        <begin position="140"/>
        <end position="152"/>
    </location>
</feature>
<sequence length="473" mass="50373">MTVSNDLAYATVTELLDGYRDGAISPVEATKAALAQIEKYNGALNAFVLIDEDYALAKARESEARWQAGTPIGLIDGVPTTIKDIILTEGWPTLRGSMTVDAAGPWNDDAPCVARLKEHGAVILGKTTTPEFGWKGVTDSPRTGITRNPWNRNMTPGGSSGGASAACAAGMGVLHVGTDGGGSIRIPSSFAGIFGLKPSFGRVPAWPLSPFGSVAHIGPMARTVRDGAIMFQVMSEPDVRDWTSLPPTNTDYVGGLSASIRGKKIAYSPALGYAKVHPDVAAAVKNAAKLFEDLGAHVEEVDPGFENPLPIFNTLWWSGAYFALRNVTDKQLDELDPGLRQVVEEGEKISLAEYLQANQARGELGIRMRKFHQEYDLLITPALALPAFEAGKLAPDDLAEVGAWVDWTPFSYPFNLTQQPACSIPCGLSADGLPIGLQIVGPMQDDLAVLNAAFAFEQVSPVATARPDLSKLL</sequence>